<evidence type="ECO:0000313" key="3">
    <source>
        <dbReference type="WBParaSite" id="HCON_00139000-00001"/>
    </source>
</evidence>
<accession>A0A7I4YSU1</accession>
<dbReference type="GO" id="GO:0008289">
    <property type="term" value="F:lipid binding"/>
    <property type="evidence" value="ECO:0007669"/>
    <property type="project" value="InterPro"/>
</dbReference>
<name>A0A7I4YSU1_HAECO</name>
<dbReference type="Gene3D" id="3.15.10.10">
    <property type="entry name" value="Bactericidal permeability-increasing protein, domain 1"/>
    <property type="match status" value="1"/>
</dbReference>
<keyword evidence="2" id="KW-1185">Reference proteome</keyword>
<dbReference type="SUPFAM" id="SSF55394">
    <property type="entry name" value="Bactericidal permeability-increasing protein, BPI"/>
    <property type="match status" value="1"/>
</dbReference>
<dbReference type="OrthoDB" id="5832776at2759"/>
<reference evidence="3" key="1">
    <citation type="submission" date="2020-12" db="UniProtKB">
        <authorList>
            <consortium name="WormBaseParasite"/>
        </authorList>
    </citation>
    <scope>IDENTIFICATION</scope>
    <source>
        <strain evidence="3">MHco3</strain>
    </source>
</reference>
<dbReference type="WBParaSite" id="HCON_00139000-00001">
    <property type="protein sequence ID" value="HCON_00139000-00001"/>
    <property type="gene ID" value="HCON_00139000"/>
</dbReference>
<dbReference type="InterPro" id="IPR017943">
    <property type="entry name" value="Bactericidal_perm-incr_a/b_dom"/>
</dbReference>
<keyword evidence="1" id="KW-0732">Signal</keyword>
<organism evidence="2 3">
    <name type="scientific">Haemonchus contortus</name>
    <name type="common">Barber pole worm</name>
    <dbReference type="NCBI Taxonomy" id="6289"/>
    <lineage>
        <taxon>Eukaryota</taxon>
        <taxon>Metazoa</taxon>
        <taxon>Ecdysozoa</taxon>
        <taxon>Nematoda</taxon>
        <taxon>Chromadorea</taxon>
        <taxon>Rhabditida</taxon>
        <taxon>Rhabditina</taxon>
        <taxon>Rhabditomorpha</taxon>
        <taxon>Strongyloidea</taxon>
        <taxon>Trichostrongylidae</taxon>
        <taxon>Haemonchus</taxon>
    </lineage>
</organism>
<sequence>MKTPAILIVLAASICGTQQKATLNIREPLSLTISPKVWNLLETKAKLINDLVKSIKIPEKEEKIKMFLKYKVWDGHIEHLSIPKTGVTLENMNNGIHLRLKDVQFSGSIQARLYVGGWLSRIGLDVILKWNDFTFTPIITMNSDLHIDFTSRFRKFNAFRRYFQKLATQAVNKKVPEKLVELIKEKLNPKLQKLKRKLMARGLTDYDIEWTVQNQILRVALKPKSSTVTISLIKPINEMVCIEVNLAQSAPRGKRSLSLSSIDVTCVNTVLKCEGSACSQCTDIDINPLPLNANGHKFPNCIPEFLDGLGFNVDL</sequence>
<dbReference type="Proteomes" id="UP000025227">
    <property type="component" value="Unplaced"/>
</dbReference>
<feature type="chain" id="PRO_5035444452" evidence="1">
    <location>
        <begin position="20"/>
        <end position="315"/>
    </location>
</feature>
<feature type="signal peptide" evidence="1">
    <location>
        <begin position="1"/>
        <end position="19"/>
    </location>
</feature>
<proteinExistence type="predicted"/>
<dbReference type="AlphaFoldDB" id="A0A7I4YSU1"/>
<protein>
    <submittedName>
        <fullName evidence="3">BPI1 domain-containing protein</fullName>
    </submittedName>
</protein>
<evidence type="ECO:0000313" key="2">
    <source>
        <dbReference type="Proteomes" id="UP000025227"/>
    </source>
</evidence>
<evidence type="ECO:0000256" key="1">
    <source>
        <dbReference type="SAM" id="SignalP"/>
    </source>
</evidence>